<organism evidence="12 13">
    <name type="scientific">Quadrisphaera granulorum</name>
    <dbReference type="NCBI Taxonomy" id="317664"/>
    <lineage>
        <taxon>Bacteria</taxon>
        <taxon>Bacillati</taxon>
        <taxon>Actinomycetota</taxon>
        <taxon>Actinomycetes</taxon>
        <taxon>Kineosporiales</taxon>
        <taxon>Kineosporiaceae</taxon>
        <taxon>Quadrisphaera</taxon>
    </lineage>
</organism>
<dbReference type="SUPFAM" id="SSF50182">
    <property type="entry name" value="Sm-like ribonucleoproteins"/>
    <property type="match status" value="1"/>
</dbReference>
<keyword evidence="6 8" id="KW-0472">Membrane</keyword>
<evidence type="ECO:0000313" key="13">
    <source>
        <dbReference type="Proteomes" id="UP000245469"/>
    </source>
</evidence>
<dbReference type="PANTHER" id="PTHR30460:SF0">
    <property type="entry name" value="MODERATE CONDUCTANCE MECHANOSENSITIVE CHANNEL YBIO"/>
    <property type="match status" value="1"/>
</dbReference>
<dbReference type="AlphaFoldDB" id="A0A315ZRM9"/>
<feature type="region of interest" description="Disordered" evidence="7">
    <location>
        <begin position="352"/>
        <end position="389"/>
    </location>
</feature>
<keyword evidence="5 8" id="KW-1133">Transmembrane helix</keyword>
<feature type="signal peptide" evidence="9">
    <location>
        <begin position="1"/>
        <end position="16"/>
    </location>
</feature>
<proteinExistence type="inferred from homology"/>
<keyword evidence="4 8" id="KW-0812">Transmembrane</keyword>
<comment type="caution">
    <text evidence="12">The sequence shown here is derived from an EMBL/GenBank/DDBJ whole genome shotgun (WGS) entry which is preliminary data.</text>
</comment>
<sequence length="389" mass="41144">MIAAALTSVLAASASAAPSSPVQELTNDVTRSTEAASTLACSPGDGTWCGLMVNAGVNETFAKFLMYYGSPLLKIALILVAGLIVRNVAHSAIEALAERIASGEAQPGRSRWWRAGRGRETRASEASTASTDGTLAWERRSQRARTLGSVLRSLTTAVVMTVVALLVIGQLGIPLAPLLAGVSVVGVAVGFGAQTLVKDFLAGIFIIAEDQFGVGDSVNLSADAQGTVEAVSLRVTRLRGVDGTVWYVRNGDVLRVGNRSQGWSRAVLDIDVPYSADAARVAEVLDEVGEQFHADEDWRRHLLEEPQVWGIEALSMDKVVVRLAVRTAPLQQWSVSRELRARIKARFDAEGIGHSIDDPADPADDADDAPAPSLPPGNQGPPTGPSSHR</sequence>
<dbReference type="InterPro" id="IPR011014">
    <property type="entry name" value="MscS_channel_TM-2"/>
</dbReference>
<evidence type="ECO:0000256" key="1">
    <source>
        <dbReference type="ARBA" id="ARBA00004651"/>
    </source>
</evidence>
<dbReference type="EMBL" id="QGDQ01000038">
    <property type="protein sequence ID" value="PWJ47364.1"/>
    <property type="molecule type" value="Genomic_DNA"/>
</dbReference>
<dbReference type="Gene3D" id="1.10.287.1260">
    <property type="match status" value="1"/>
</dbReference>
<evidence type="ECO:0000256" key="7">
    <source>
        <dbReference type="SAM" id="MobiDB-lite"/>
    </source>
</evidence>
<feature type="domain" description="Mechanosensitive ion channel MscS C-terminal" evidence="11">
    <location>
        <begin position="267"/>
        <end position="352"/>
    </location>
</feature>
<protein>
    <submittedName>
        <fullName evidence="12">Small conductance mechanosensitive channel</fullName>
    </submittedName>
</protein>
<keyword evidence="3" id="KW-1003">Cell membrane</keyword>
<comment type="subcellular location">
    <subcellularLocation>
        <location evidence="1">Cell membrane</location>
        <topology evidence="1">Multi-pass membrane protein</topology>
    </subcellularLocation>
</comment>
<dbReference type="InterPro" id="IPR049278">
    <property type="entry name" value="MS_channel_C"/>
</dbReference>
<accession>A0A315ZRM9</accession>
<feature type="chain" id="PRO_5038706492" evidence="9">
    <location>
        <begin position="17"/>
        <end position="389"/>
    </location>
</feature>
<dbReference type="Pfam" id="PF00924">
    <property type="entry name" value="MS_channel_2nd"/>
    <property type="match status" value="1"/>
</dbReference>
<dbReference type="Proteomes" id="UP000245469">
    <property type="component" value="Unassembled WGS sequence"/>
</dbReference>
<dbReference type="GO" id="GO:0008381">
    <property type="term" value="F:mechanosensitive monoatomic ion channel activity"/>
    <property type="evidence" value="ECO:0007669"/>
    <property type="project" value="InterPro"/>
</dbReference>
<feature type="transmembrane region" description="Helical" evidence="8">
    <location>
        <begin position="65"/>
        <end position="85"/>
    </location>
</feature>
<dbReference type="SUPFAM" id="SSF82861">
    <property type="entry name" value="Mechanosensitive channel protein MscS (YggB), transmembrane region"/>
    <property type="match status" value="1"/>
</dbReference>
<dbReference type="PANTHER" id="PTHR30460">
    <property type="entry name" value="MODERATE CONDUCTANCE MECHANOSENSITIVE CHANNEL YBIO"/>
    <property type="match status" value="1"/>
</dbReference>
<dbReference type="RefSeq" id="WP_109776417.1">
    <property type="nucleotide sequence ID" value="NZ_QGDQ01000038.1"/>
</dbReference>
<feature type="compositionally biased region" description="Acidic residues" evidence="7">
    <location>
        <begin position="358"/>
        <end position="368"/>
    </location>
</feature>
<evidence type="ECO:0000256" key="4">
    <source>
        <dbReference type="ARBA" id="ARBA00022692"/>
    </source>
</evidence>
<dbReference type="InterPro" id="IPR010920">
    <property type="entry name" value="LSM_dom_sf"/>
</dbReference>
<dbReference type="FunFam" id="3.30.70.100:FF:000018">
    <property type="entry name" value="MscS mechanosensitive ion channel"/>
    <property type="match status" value="1"/>
</dbReference>
<evidence type="ECO:0000256" key="9">
    <source>
        <dbReference type="SAM" id="SignalP"/>
    </source>
</evidence>
<dbReference type="OrthoDB" id="4638917at2"/>
<feature type="compositionally biased region" description="Pro residues" evidence="7">
    <location>
        <begin position="372"/>
        <end position="389"/>
    </location>
</feature>
<evidence type="ECO:0000256" key="3">
    <source>
        <dbReference type="ARBA" id="ARBA00022475"/>
    </source>
</evidence>
<evidence type="ECO:0000313" key="12">
    <source>
        <dbReference type="EMBL" id="PWJ47364.1"/>
    </source>
</evidence>
<dbReference type="InterPro" id="IPR023408">
    <property type="entry name" value="MscS_beta-dom_sf"/>
</dbReference>
<comment type="similarity">
    <text evidence="2">Belongs to the MscS (TC 1.A.23) family.</text>
</comment>
<keyword evidence="13" id="KW-1185">Reference proteome</keyword>
<dbReference type="InterPro" id="IPR011066">
    <property type="entry name" value="MscS_channel_C_sf"/>
</dbReference>
<dbReference type="Gene3D" id="3.30.70.100">
    <property type="match status" value="1"/>
</dbReference>
<evidence type="ECO:0000256" key="2">
    <source>
        <dbReference type="ARBA" id="ARBA00008017"/>
    </source>
</evidence>
<dbReference type="Pfam" id="PF21082">
    <property type="entry name" value="MS_channel_3rd"/>
    <property type="match status" value="1"/>
</dbReference>
<feature type="domain" description="Mechanosensitive ion channel MscS" evidence="10">
    <location>
        <begin position="195"/>
        <end position="255"/>
    </location>
</feature>
<dbReference type="InterPro" id="IPR006685">
    <property type="entry name" value="MscS_channel_2nd"/>
</dbReference>
<feature type="transmembrane region" description="Helical" evidence="8">
    <location>
        <begin position="175"/>
        <end position="197"/>
    </location>
</feature>
<evidence type="ECO:0000259" key="10">
    <source>
        <dbReference type="Pfam" id="PF00924"/>
    </source>
</evidence>
<dbReference type="InterPro" id="IPR045276">
    <property type="entry name" value="YbiO_bact"/>
</dbReference>
<evidence type="ECO:0000259" key="11">
    <source>
        <dbReference type="Pfam" id="PF21082"/>
    </source>
</evidence>
<keyword evidence="9" id="KW-0732">Signal</keyword>
<dbReference type="GO" id="GO:0005886">
    <property type="term" value="C:plasma membrane"/>
    <property type="evidence" value="ECO:0007669"/>
    <property type="project" value="UniProtKB-SubCell"/>
</dbReference>
<evidence type="ECO:0000256" key="8">
    <source>
        <dbReference type="SAM" id="Phobius"/>
    </source>
</evidence>
<dbReference type="SUPFAM" id="SSF82689">
    <property type="entry name" value="Mechanosensitive channel protein MscS (YggB), C-terminal domain"/>
    <property type="match status" value="1"/>
</dbReference>
<evidence type="ECO:0000256" key="5">
    <source>
        <dbReference type="ARBA" id="ARBA00022989"/>
    </source>
</evidence>
<gene>
    <name evidence="12" type="ORF">BXY45_13812</name>
</gene>
<evidence type="ECO:0000256" key="6">
    <source>
        <dbReference type="ARBA" id="ARBA00023136"/>
    </source>
</evidence>
<reference evidence="12 13" key="1">
    <citation type="submission" date="2018-03" db="EMBL/GenBank/DDBJ databases">
        <title>Genomic Encyclopedia of Archaeal and Bacterial Type Strains, Phase II (KMG-II): from individual species to whole genera.</title>
        <authorList>
            <person name="Goeker M."/>
        </authorList>
    </citation>
    <scope>NUCLEOTIDE SEQUENCE [LARGE SCALE GENOMIC DNA]</scope>
    <source>
        <strain evidence="12 13">DSM 44889</strain>
    </source>
</reference>
<feature type="transmembrane region" description="Helical" evidence="8">
    <location>
        <begin position="149"/>
        <end position="169"/>
    </location>
</feature>
<dbReference type="Gene3D" id="2.30.30.60">
    <property type="match status" value="1"/>
</dbReference>
<name>A0A315ZRM9_9ACTN</name>